<dbReference type="AlphaFoldDB" id="A0A923RFJ9"/>
<sequence>MLKDNFKAAIPLVKIEIKISWKSFIGLFLFYSLFTILFLTTLHNQEDRFVGLDLFFLLLFIYGPIWHRPMGLQFQRISGHTWVSPTVVMGLSLPIKKQAIVLKSIIHYFLSSFPFQLYMFLMLYLVSPEIKNMMELDAYISFAIIWLSFGIYIGYSALIIDIGTNNNGSRLTTVLSVILLLGIVILILSFPTFFTYGIVEWTIIIAKKWTLLSAILSIMAAIIGLNYWKNKMVKQFKQVDFL</sequence>
<evidence type="ECO:0000313" key="3">
    <source>
        <dbReference type="Proteomes" id="UP000637359"/>
    </source>
</evidence>
<keyword evidence="1" id="KW-0812">Transmembrane</keyword>
<protein>
    <submittedName>
        <fullName evidence="2">Uncharacterized protein</fullName>
    </submittedName>
</protein>
<feature type="transmembrane region" description="Helical" evidence="1">
    <location>
        <begin position="49"/>
        <end position="66"/>
    </location>
</feature>
<proteinExistence type="predicted"/>
<dbReference type="EMBL" id="JACOOL010000001">
    <property type="protein sequence ID" value="MBC5635509.1"/>
    <property type="molecule type" value="Genomic_DNA"/>
</dbReference>
<feature type="transmembrane region" description="Helical" evidence="1">
    <location>
        <begin position="105"/>
        <end position="126"/>
    </location>
</feature>
<comment type="caution">
    <text evidence="2">The sequence shown here is derived from an EMBL/GenBank/DDBJ whole genome shotgun (WGS) entry which is preliminary data.</text>
</comment>
<keyword evidence="3" id="KW-1185">Reference proteome</keyword>
<feature type="transmembrane region" description="Helical" evidence="1">
    <location>
        <begin position="172"/>
        <end position="197"/>
    </location>
</feature>
<organism evidence="2 3">
    <name type="scientific">Ornithinibacillus hominis</name>
    <dbReference type="NCBI Taxonomy" id="2763055"/>
    <lineage>
        <taxon>Bacteria</taxon>
        <taxon>Bacillati</taxon>
        <taxon>Bacillota</taxon>
        <taxon>Bacilli</taxon>
        <taxon>Bacillales</taxon>
        <taxon>Bacillaceae</taxon>
        <taxon>Ornithinibacillus</taxon>
    </lineage>
</organism>
<reference evidence="2" key="1">
    <citation type="submission" date="2020-08" db="EMBL/GenBank/DDBJ databases">
        <title>Genome public.</title>
        <authorList>
            <person name="Liu C."/>
            <person name="Sun Q."/>
        </authorList>
    </citation>
    <scope>NUCLEOTIDE SEQUENCE</scope>
    <source>
        <strain evidence="2">BX22</strain>
    </source>
</reference>
<dbReference type="RefSeq" id="WP_186868211.1">
    <property type="nucleotide sequence ID" value="NZ_JACOOL010000001.1"/>
</dbReference>
<feature type="transmembrane region" description="Helical" evidence="1">
    <location>
        <begin position="138"/>
        <end position="160"/>
    </location>
</feature>
<keyword evidence="1" id="KW-1133">Transmembrane helix</keyword>
<gene>
    <name evidence="2" type="ORF">H8S33_01600</name>
</gene>
<name>A0A923RFJ9_9BACI</name>
<evidence type="ECO:0000313" key="2">
    <source>
        <dbReference type="EMBL" id="MBC5635509.1"/>
    </source>
</evidence>
<dbReference type="Proteomes" id="UP000637359">
    <property type="component" value="Unassembled WGS sequence"/>
</dbReference>
<evidence type="ECO:0000256" key="1">
    <source>
        <dbReference type="SAM" id="Phobius"/>
    </source>
</evidence>
<keyword evidence="1" id="KW-0472">Membrane</keyword>
<feature type="transmembrane region" description="Helical" evidence="1">
    <location>
        <begin position="21"/>
        <end position="43"/>
    </location>
</feature>
<feature type="transmembrane region" description="Helical" evidence="1">
    <location>
        <begin position="209"/>
        <end position="228"/>
    </location>
</feature>
<accession>A0A923RFJ9</accession>